<evidence type="ECO:0000313" key="1">
    <source>
        <dbReference type="EMBL" id="XDQ12219.1"/>
    </source>
</evidence>
<organism evidence="1">
    <name type="scientific">Streptomyces sp. R11</name>
    <dbReference type="NCBI Taxonomy" id="3238625"/>
    <lineage>
        <taxon>Bacteria</taxon>
        <taxon>Bacillati</taxon>
        <taxon>Actinomycetota</taxon>
        <taxon>Actinomycetes</taxon>
        <taxon>Kitasatosporales</taxon>
        <taxon>Streptomycetaceae</taxon>
        <taxon>Streptomyces</taxon>
    </lineage>
</organism>
<dbReference type="RefSeq" id="WP_369272405.1">
    <property type="nucleotide sequence ID" value="NZ_CP163432.1"/>
</dbReference>
<sequence length="112" mass="12115">MAAVQNIRGGFKAEREFGFALEGRFPGLDLSGVDTEGVAMVVEIGDPRRLNLHQLSRVLVGAAKGGVKTAVINFRAKGMVTAVPLFNLFAMVDESARLKEMRKLEKAIRTGV</sequence>
<dbReference type="EMBL" id="CP163432">
    <property type="protein sequence ID" value="XDQ12219.1"/>
    <property type="molecule type" value="Genomic_DNA"/>
</dbReference>
<reference evidence="1" key="1">
    <citation type="submission" date="2024-07" db="EMBL/GenBank/DDBJ databases">
        <authorList>
            <person name="Yu S.T."/>
        </authorList>
    </citation>
    <scope>NUCLEOTIDE SEQUENCE</scope>
    <source>
        <strain evidence="1">R11</strain>
    </source>
</reference>
<evidence type="ECO:0008006" key="2">
    <source>
        <dbReference type="Google" id="ProtNLM"/>
    </source>
</evidence>
<dbReference type="AlphaFoldDB" id="A0AB39N2U9"/>
<gene>
    <name evidence="1" type="ORF">AB5J55_22575</name>
</gene>
<name>A0AB39N2U9_9ACTN</name>
<protein>
    <recommendedName>
        <fullName evidence="2">Ribosome-binding factor A</fullName>
    </recommendedName>
</protein>
<accession>A0AB39N2U9</accession>
<proteinExistence type="predicted"/>